<evidence type="ECO:0000313" key="1">
    <source>
        <dbReference type="EMBL" id="KRY65026.1"/>
    </source>
</evidence>
<name>A0A0V1DV67_TRIPS</name>
<dbReference type="Proteomes" id="UP000054826">
    <property type="component" value="Unassembled WGS sequence"/>
</dbReference>
<evidence type="ECO:0000313" key="3">
    <source>
        <dbReference type="EMBL" id="KRZ35586.1"/>
    </source>
</evidence>
<dbReference type="EMBL" id="JYDV01000087">
    <property type="protein sequence ID" value="KRZ35586.1"/>
    <property type="molecule type" value="Genomic_DNA"/>
</dbReference>
<proteinExistence type="predicted"/>
<dbReference type="EMBL" id="JYDR01000238">
    <property type="protein sequence ID" value="KRY65026.1"/>
    <property type="molecule type" value="Genomic_DNA"/>
</dbReference>
<dbReference type="EMBL" id="JYDS01000502">
    <property type="protein sequence ID" value="KRZ04226.1"/>
    <property type="molecule type" value="Genomic_DNA"/>
</dbReference>
<sequence length="103" mass="12326">MKYGRVYFFTCCLEVGYKNEQLTLLHRFLFLDICNHHQHLCKQVHKLKSICNVSKFYFCLKDPNYSQLFINLTKVRNKNVNMPVEPSKTAFISNVIMEYRINI</sequence>
<evidence type="ECO:0000313" key="5">
    <source>
        <dbReference type="Proteomes" id="UP000054805"/>
    </source>
</evidence>
<dbReference type="AlphaFoldDB" id="A0A0V1DV67"/>
<dbReference type="Proteomes" id="UP000054632">
    <property type="component" value="Unassembled WGS sequence"/>
</dbReference>
<accession>A0A0V1DV67</accession>
<comment type="caution">
    <text evidence="1">The sequence shown here is derived from an EMBL/GenBank/DDBJ whole genome shotgun (WGS) entry which is preliminary data.</text>
</comment>
<evidence type="ECO:0000313" key="2">
    <source>
        <dbReference type="EMBL" id="KRZ04226.1"/>
    </source>
</evidence>
<gene>
    <name evidence="1" type="ORF">T4A_1627</name>
    <name evidence="2" type="ORF">T4B_11533</name>
    <name evidence="3" type="ORF">T4C_13051</name>
</gene>
<evidence type="ECO:0000313" key="4">
    <source>
        <dbReference type="Proteomes" id="UP000054632"/>
    </source>
</evidence>
<protein>
    <submittedName>
        <fullName evidence="1">Uncharacterized protein</fullName>
    </submittedName>
</protein>
<reference evidence="4 5" key="1">
    <citation type="submission" date="2015-01" db="EMBL/GenBank/DDBJ databases">
        <title>Evolution of Trichinella species and genotypes.</title>
        <authorList>
            <person name="Korhonen P.K."/>
            <person name="Edoardo P."/>
            <person name="Giuseppe L.R."/>
            <person name="Gasser R.B."/>
        </authorList>
    </citation>
    <scope>NUCLEOTIDE SEQUENCE [LARGE SCALE GENOMIC DNA]</scope>
    <source>
        <strain evidence="1">ISS13</strain>
        <strain evidence="3">ISS176</strain>
        <strain evidence="2">ISS588</strain>
    </source>
</reference>
<dbReference type="Proteomes" id="UP000054805">
    <property type="component" value="Unassembled WGS sequence"/>
</dbReference>
<keyword evidence="5" id="KW-1185">Reference proteome</keyword>
<organism evidence="1 4">
    <name type="scientific">Trichinella pseudospiralis</name>
    <name type="common">Parasitic roundworm</name>
    <dbReference type="NCBI Taxonomy" id="6337"/>
    <lineage>
        <taxon>Eukaryota</taxon>
        <taxon>Metazoa</taxon>
        <taxon>Ecdysozoa</taxon>
        <taxon>Nematoda</taxon>
        <taxon>Enoplea</taxon>
        <taxon>Dorylaimia</taxon>
        <taxon>Trichinellida</taxon>
        <taxon>Trichinellidae</taxon>
        <taxon>Trichinella</taxon>
    </lineage>
</organism>